<proteinExistence type="predicted"/>
<dbReference type="Gene3D" id="3.40.50.1820">
    <property type="entry name" value="alpha/beta hydrolase"/>
    <property type="match status" value="1"/>
</dbReference>
<comment type="caution">
    <text evidence="1">The sequence shown here is derived from an EMBL/GenBank/DDBJ whole genome shotgun (WGS) entry which is preliminary data.</text>
</comment>
<dbReference type="Proteomes" id="UP001225316">
    <property type="component" value="Unassembled WGS sequence"/>
</dbReference>
<dbReference type="Gene3D" id="2.30.30.700">
    <property type="entry name" value="SLA1 homology domain 1"/>
    <property type="match status" value="1"/>
</dbReference>
<evidence type="ECO:0000313" key="2">
    <source>
        <dbReference type="Proteomes" id="UP001225316"/>
    </source>
</evidence>
<keyword evidence="2" id="KW-1185">Reference proteome</keyword>
<dbReference type="InterPro" id="IPR029058">
    <property type="entry name" value="AB_hydrolase_fold"/>
</dbReference>
<evidence type="ECO:0008006" key="3">
    <source>
        <dbReference type="Google" id="ProtNLM"/>
    </source>
</evidence>
<accession>A0ABU1APH8</accession>
<evidence type="ECO:0000313" key="1">
    <source>
        <dbReference type="EMBL" id="MDQ8206074.1"/>
    </source>
</evidence>
<gene>
    <name evidence="1" type="ORF">QEH52_01015</name>
</gene>
<dbReference type="EMBL" id="JARXHW010000002">
    <property type="protein sequence ID" value="MDQ8206074.1"/>
    <property type="molecule type" value="Genomic_DNA"/>
</dbReference>
<name>A0ABU1APH8_9BACT</name>
<protein>
    <recommendedName>
        <fullName evidence="3">Peptidase S9 prolyl oligopeptidase catalytic domain-containing protein</fullName>
    </recommendedName>
</protein>
<organism evidence="1 2">
    <name type="scientific">Thalassobacterium maritimum</name>
    <dbReference type="NCBI Taxonomy" id="3041265"/>
    <lineage>
        <taxon>Bacteria</taxon>
        <taxon>Pseudomonadati</taxon>
        <taxon>Verrucomicrobiota</taxon>
        <taxon>Opitutia</taxon>
        <taxon>Puniceicoccales</taxon>
        <taxon>Coraliomargaritaceae</taxon>
        <taxon>Thalassobacterium</taxon>
    </lineage>
</organism>
<dbReference type="SUPFAM" id="SSF53474">
    <property type="entry name" value="alpha/beta-Hydrolases"/>
    <property type="match status" value="1"/>
</dbReference>
<reference evidence="1 2" key="1">
    <citation type="submission" date="2023-04" db="EMBL/GenBank/DDBJ databases">
        <title>A novel bacteria isolated from coastal sediment.</title>
        <authorList>
            <person name="Liu X.-J."/>
            <person name="Du Z.-J."/>
        </authorList>
    </citation>
    <scope>NUCLEOTIDE SEQUENCE [LARGE SCALE GENOMIC DNA]</scope>
    <source>
        <strain evidence="1 2">SDUM461003</strain>
    </source>
</reference>
<sequence>MKDCDRRVKRLRLTRQGLTTLPFLLHYTVTMNLRLTLSRSYSSAVCWFKRSLSVIKRCDSVRLIGTDYVEIESMTFDRLTTLKLRLTLARLYFYALGWFKRSLSVIKRLENLRLIGARNVFLQYVAFPFDRFRSAEVNQIPDCSPSDMHVIEQLLFMFRKDRFNGFQFDNNRVMRDEVGDVSFFKLSTFVVNLQGLLRRKRNAPVAKFHLQAFLVNLFTHSRTHFFINFKCCAHQCVTFITKIFRIFSHSMYGDCILFAMRSHFNSVIWGHRLKTLKSRLTLSSLTSCWFKRNLSVIKRLENPFDRSVLWFGALNLDRRVKRLRLTRQALKTLNFRLTAPAWPISVPMITSVWFNRFKNASALVLLFVSGLQPAAAADVYEFTDRSGRKLEAIIVKFNETEVDVQRVSDRRSFTLALEDLSDADQRYLKKAYSSVAADEAGQADALIPGEVITLDFPELGSMAKGKSAQCQLSVPKHYDPLRPTPLLVWFSGGAGSHLVQSAQGLVDFDGFLVLTLPYPDGRLPRLAVNAGEDEINAFWDFQKPMLDRVIELVPNISEEIRIAGGSSSGGHLVGSALDQKWRGFCDYFTGYILHEGGHCPEMKFSGTRSSHHILVIYGEKSTSREWQDFFMERFDQARGRIEYIEVPNAGHGLNGDGKALIREWIQAKFGKDLG</sequence>